<dbReference type="EMBL" id="JAGGKT010000041">
    <property type="protein sequence ID" value="MBP1935095.1"/>
    <property type="molecule type" value="Genomic_DNA"/>
</dbReference>
<sequence length="290" mass="33840">MADLEKELLKKVESLFNLSDELHKEILKAYKTSLDSVREMLAKFYIKYAVDGKLNYSDLMKYNRLLYLEEQIKEEVKKLGGIELKQVKLILKDIYQQAYYQTAYTLESASQVAISFSLLKPEFVKEAVTFNWSGVPFSERIWGNHDGLVKALRTQLTRGILEGESLDKLARRIKNEFDSKAYQSQRLVRTESARVIAQGQLNIYESSGVIERVQWMSTLDSKTSQICRERDGKIFKLGEQPVCPAHPNCRSTYTPYLGKEFEIKKRKDNQTKEIIPYKNYEEWYQAKVKK</sequence>
<proteinExistence type="predicted"/>
<organism evidence="2 3">
    <name type="scientific">Ammoniphilus resinae</name>
    <dbReference type="NCBI Taxonomy" id="861532"/>
    <lineage>
        <taxon>Bacteria</taxon>
        <taxon>Bacillati</taxon>
        <taxon>Bacillota</taxon>
        <taxon>Bacilli</taxon>
        <taxon>Bacillales</taxon>
        <taxon>Paenibacillaceae</taxon>
        <taxon>Aneurinibacillus group</taxon>
        <taxon>Ammoniphilus</taxon>
    </lineage>
</organism>
<evidence type="ECO:0000313" key="2">
    <source>
        <dbReference type="EMBL" id="MBP1935095.1"/>
    </source>
</evidence>
<evidence type="ECO:0000313" key="3">
    <source>
        <dbReference type="Proteomes" id="UP001519343"/>
    </source>
</evidence>
<dbReference type="InterPro" id="IPR006528">
    <property type="entry name" value="Phage_head_morphogenesis_dom"/>
</dbReference>
<dbReference type="NCBIfam" id="TIGR01641">
    <property type="entry name" value="phageSPP1_gp7"/>
    <property type="match status" value="1"/>
</dbReference>
<reference evidence="2 3" key="1">
    <citation type="submission" date="2021-03" db="EMBL/GenBank/DDBJ databases">
        <title>Genomic Encyclopedia of Type Strains, Phase IV (KMG-IV): sequencing the most valuable type-strain genomes for metagenomic binning, comparative biology and taxonomic classification.</title>
        <authorList>
            <person name="Goeker M."/>
        </authorList>
    </citation>
    <scope>NUCLEOTIDE SEQUENCE [LARGE SCALE GENOMIC DNA]</scope>
    <source>
        <strain evidence="2 3">DSM 24738</strain>
    </source>
</reference>
<comment type="caution">
    <text evidence="2">The sequence shown here is derived from an EMBL/GenBank/DDBJ whole genome shotgun (WGS) entry which is preliminary data.</text>
</comment>
<gene>
    <name evidence="2" type="ORF">J2Z37_005132</name>
</gene>
<keyword evidence="3" id="KW-1185">Reference proteome</keyword>
<dbReference type="Proteomes" id="UP001519343">
    <property type="component" value="Unassembled WGS sequence"/>
</dbReference>
<dbReference type="Pfam" id="PF04233">
    <property type="entry name" value="Phage_Mu_F"/>
    <property type="match status" value="1"/>
</dbReference>
<accession>A0ABS4GYY7</accession>
<name>A0ABS4GYY7_9BACL</name>
<feature type="domain" description="Phage head morphogenesis" evidence="1">
    <location>
        <begin position="152"/>
        <end position="252"/>
    </location>
</feature>
<protein>
    <submittedName>
        <fullName evidence="2">SPP1 gp7 family putative phage head morphogenesis protein</fullName>
    </submittedName>
</protein>
<evidence type="ECO:0000259" key="1">
    <source>
        <dbReference type="Pfam" id="PF04233"/>
    </source>
</evidence>
<dbReference type="RefSeq" id="WP_209813054.1">
    <property type="nucleotide sequence ID" value="NZ_JAGGKT010000041.1"/>
</dbReference>